<dbReference type="Proteomes" id="UP000594454">
    <property type="component" value="Chromosome 4"/>
</dbReference>
<sequence length="384" mass="44373">MMNPDDHAEEERKSFLQVLAAFKHYDTYSMLRVNKTESYLNTLPNEHQDMLLPYRNHLNKLRDCIECNYRIISKMIKDSDQLFLNSGETSIRQEIVGADEVTKIRQQDLESRVDPFKSLKVQITLKQFARDWSSDGEEERRQCYQPIIDAIMDFYKPEEYDLSKIKILVPGAGLGRMAYELAYRGYCCEGNEFSFFMLIASNFVLNKCEIENQYTIYPWIHQYVNNVCRSDQIAPITFPDVSPVEAPPKGPLSMVAGDFLLVYTEPDSWDGIATCFFIDCANNVIEFIETIYRILKPGAIWVNLGPLLYHYSDVQDELSIEPTCEDLVAIIKAVGFELLKCETGVRTQYAQNPRSMQQSEYLSIFCVCRKPLVINNGIHIEEDN</sequence>
<evidence type="ECO:0000256" key="2">
    <source>
        <dbReference type="ARBA" id="ARBA00012003"/>
    </source>
</evidence>
<dbReference type="EMBL" id="LR899012">
    <property type="protein sequence ID" value="CAD7087267.1"/>
    <property type="molecule type" value="Genomic_DNA"/>
</dbReference>
<dbReference type="FunCoup" id="A0A7R8UUK6">
    <property type="interactions" value="1346"/>
</dbReference>
<dbReference type="Pfam" id="PF07942">
    <property type="entry name" value="CARME"/>
    <property type="match status" value="1"/>
</dbReference>
<dbReference type="OMA" id="GSMSMCA"/>
<dbReference type="InterPro" id="IPR012901">
    <property type="entry name" value="CARME"/>
</dbReference>
<dbReference type="GO" id="GO:0032259">
    <property type="term" value="P:methylation"/>
    <property type="evidence" value="ECO:0007669"/>
    <property type="project" value="UniProtKB-KW"/>
</dbReference>
<evidence type="ECO:0000256" key="3">
    <source>
        <dbReference type="ARBA" id="ARBA00022603"/>
    </source>
</evidence>
<dbReference type="GO" id="GO:0005829">
    <property type="term" value="C:cytosol"/>
    <property type="evidence" value="ECO:0007669"/>
    <property type="project" value="TreeGrafter"/>
</dbReference>
<evidence type="ECO:0000313" key="7">
    <source>
        <dbReference type="Proteomes" id="UP000594454"/>
    </source>
</evidence>
<dbReference type="SMART" id="SM01296">
    <property type="entry name" value="N2227"/>
    <property type="match status" value="1"/>
</dbReference>
<organism evidence="6 7">
    <name type="scientific">Hermetia illucens</name>
    <name type="common">Black soldier fly</name>
    <dbReference type="NCBI Taxonomy" id="343691"/>
    <lineage>
        <taxon>Eukaryota</taxon>
        <taxon>Metazoa</taxon>
        <taxon>Ecdysozoa</taxon>
        <taxon>Arthropoda</taxon>
        <taxon>Hexapoda</taxon>
        <taxon>Insecta</taxon>
        <taxon>Pterygota</taxon>
        <taxon>Neoptera</taxon>
        <taxon>Endopterygota</taxon>
        <taxon>Diptera</taxon>
        <taxon>Brachycera</taxon>
        <taxon>Stratiomyomorpha</taxon>
        <taxon>Stratiomyidae</taxon>
        <taxon>Hermetiinae</taxon>
        <taxon>Hermetia</taxon>
    </lineage>
</organism>
<reference evidence="6 7" key="1">
    <citation type="submission" date="2020-11" db="EMBL/GenBank/DDBJ databases">
        <authorList>
            <person name="Wallbank WR R."/>
            <person name="Pardo Diaz C."/>
            <person name="Kozak K."/>
            <person name="Martin S."/>
            <person name="Jiggins C."/>
            <person name="Moest M."/>
            <person name="Warren A I."/>
            <person name="Generalovic N T."/>
            <person name="Byers J.R.P. K."/>
            <person name="Montejo-Kovacevich G."/>
            <person name="Yen C E."/>
        </authorList>
    </citation>
    <scope>NUCLEOTIDE SEQUENCE [LARGE SCALE GENOMIC DNA]</scope>
</reference>
<keyword evidence="4" id="KW-0808">Transferase</keyword>
<dbReference type="PANTHER" id="PTHR12303">
    <property type="entry name" value="CARNOSINE N-METHYLTRANSFERASE"/>
    <property type="match status" value="1"/>
</dbReference>
<dbReference type="SUPFAM" id="SSF53335">
    <property type="entry name" value="S-adenosyl-L-methionine-dependent methyltransferases"/>
    <property type="match status" value="1"/>
</dbReference>
<keyword evidence="5" id="KW-0949">S-adenosyl-L-methionine</keyword>
<dbReference type="AlphaFoldDB" id="A0A7R8UUK6"/>
<gene>
    <name evidence="6" type="ORF">HERILL_LOCUS9984</name>
</gene>
<keyword evidence="3" id="KW-0489">Methyltransferase</keyword>
<dbReference type="GO" id="GO:0005634">
    <property type="term" value="C:nucleus"/>
    <property type="evidence" value="ECO:0007669"/>
    <property type="project" value="TreeGrafter"/>
</dbReference>
<evidence type="ECO:0000256" key="1">
    <source>
        <dbReference type="ARBA" id="ARBA00010086"/>
    </source>
</evidence>
<protein>
    <recommendedName>
        <fullName evidence="2">carnosine N-methyltransferase</fullName>
        <ecNumber evidence="2">2.1.1.22</ecNumber>
    </recommendedName>
</protein>
<accession>A0A7R8UUK6</accession>
<dbReference type="InParanoid" id="A0A7R8UUK6"/>
<evidence type="ECO:0000313" key="6">
    <source>
        <dbReference type="EMBL" id="CAD7087267.1"/>
    </source>
</evidence>
<dbReference type="GO" id="GO:0035498">
    <property type="term" value="P:carnosine metabolic process"/>
    <property type="evidence" value="ECO:0007669"/>
    <property type="project" value="TreeGrafter"/>
</dbReference>
<dbReference type="OrthoDB" id="978at2759"/>
<name>A0A7R8UUK6_HERIL</name>
<dbReference type="Gene3D" id="3.40.50.150">
    <property type="entry name" value="Vaccinia Virus protein VP39"/>
    <property type="match status" value="1"/>
</dbReference>
<evidence type="ECO:0000256" key="5">
    <source>
        <dbReference type="ARBA" id="ARBA00022691"/>
    </source>
</evidence>
<dbReference type="EC" id="2.1.1.22" evidence="2"/>
<evidence type="ECO:0000256" key="4">
    <source>
        <dbReference type="ARBA" id="ARBA00022679"/>
    </source>
</evidence>
<keyword evidence="7" id="KW-1185">Reference proteome</keyword>
<proteinExistence type="inferred from homology"/>
<comment type="similarity">
    <text evidence="1">Belongs to the carnosine N-methyltransferase family.</text>
</comment>
<dbReference type="GO" id="GO:0030735">
    <property type="term" value="F:carnosine N-methyltransferase activity"/>
    <property type="evidence" value="ECO:0007669"/>
    <property type="project" value="UniProtKB-EC"/>
</dbReference>
<dbReference type="InterPro" id="IPR029063">
    <property type="entry name" value="SAM-dependent_MTases_sf"/>
</dbReference>
<dbReference type="PANTHER" id="PTHR12303:SF6">
    <property type="entry name" value="CARNOSINE N-METHYLTRANSFERASE"/>
    <property type="match status" value="1"/>
</dbReference>